<proteinExistence type="predicted"/>
<keyword evidence="5" id="KW-0539">Nucleus</keyword>
<comment type="caution">
    <text evidence="7">The sequence shown here is derived from an EMBL/GenBank/DDBJ whole genome shotgun (WGS) entry which is preliminary data.</text>
</comment>
<feature type="compositionally biased region" description="Basic and acidic residues" evidence="6">
    <location>
        <begin position="266"/>
        <end position="280"/>
    </location>
</feature>
<dbReference type="EMBL" id="AWGH01000017">
    <property type="protein sequence ID" value="ODN92754.1"/>
    <property type="molecule type" value="Genomic_DNA"/>
</dbReference>
<keyword evidence="2" id="KW-0805">Transcription regulation</keyword>
<dbReference type="GO" id="GO:0005634">
    <property type="term" value="C:nucleus"/>
    <property type="evidence" value="ECO:0007669"/>
    <property type="project" value="UniProtKB-SubCell"/>
</dbReference>
<sequence length="868" mass="94423">MSSASSTSPIILVTAGGFRFLAVLQTALAPKTTSLFLDLLPYTASLIHVRWSGEGVWIPLGYTSMDISKLPNENHTSHPAPGEFILYPGGISEGEFLLAYGGVTFASKMGQLTGNQFLTIVRGNENLRALGEKTLWDGKQEVRFEIADESTVAAGSNVASLKQTKRRLLASDAASLALHMAEIVVDLQKRLLVVEERVRSLQTGGAPTNDGIGLVANVRVSQEPHLEPDRMVVQHASTSGPSISPAQPSTLHSHNSHAISPSYSSHHRDTDPISSPHHDGQPAVSMSTIQLGAPIATLRSLGALPANGSESMLDPIAQSVLSVLDAQRAIKIFFDHCHSFGPVLDKVSVNDGMRLQHQNPPLFLTICTIGARYWDSGISKAQGPLRERGLHPSFLELTTLLDITISQLILRPTPSDVTLDSIRALLLYAQWMPPSREHLFRATKRSSEGTENQRAPRSRYNDISAWAVLGLAQRYALFLGLDRLSVLPFQDPHTESITPTDMARLRIWHNLITCDCNLMLTSGLPASLDPSSAVRVGRTFSEQQLAQLPEDKRVTALVELVGITHRAMMGREWDLSGRPLDLVSLKKINVEFDDWHNIWVHRLKDTPHQHNALPFTSVRWYRLSLNSASLGPLLSPSPPPSPDPSAHSPFLQPLEISLTAASQILLALSHITPAYIWSLASQDVNTFPVGPFEMNVEAVERLSYAVDYTWISLAFSVVFLVLCRVRGVINDDLSITLAESPIDKLAYPIVHPSSILYRLVYLAHQIFLGLCQTSPIHPAHDYEPIVSNAAALVIPPLDPQQGAMGAGTLAGMEDGQGGDQGNLQGLFDLLSSSGMDWPGYLFGGDGGEQGWSGEVDGVNNEGGNGVWT</sequence>
<dbReference type="PANTHER" id="PTHR31845">
    <property type="entry name" value="FINGER DOMAIN PROTEIN, PUTATIVE-RELATED"/>
    <property type="match status" value="1"/>
</dbReference>
<evidence type="ECO:0000256" key="1">
    <source>
        <dbReference type="ARBA" id="ARBA00004123"/>
    </source>
</evidence>
<dbReference type="CDD" id="cd12148">
    <property type="entry name" value="fungal_TF_MHR"/>
    <property type="match status" value="1"/>
</dbReference>
<gene>
    <name evidence="7" type="ORF">L198_05548</name>
</gene>
<keyword evidence="4" id="KW-0804">Transcription</keyword>
<feature type="region of interest" description="Disordered" evidence="6">
    <location>
        <begin position="234"/>
        <end position="282"/>
    </location>
</feature>
<dbReference type="PANTHER" id="PTHR31845:SF17">
    <property type="entry name" value="ZN(II)2CYS6 TRANSCRIPTION FACTOR (EUROFUNG)"/>
    <property type="match status" value="1"/>
</dbReference>
<dbReference type="GeneID" id="30194761"/>
<reference evidence="7 8" key="1">
    <citation type="submission" date="2016-06" db="EMBL/GenBank/DDBJ databases">
        <title>Evolution of pathogenesis and genome organization in the Tremellales.</title>
        <authorList>
            <person name="Cuomo C."/>
            <person name="Litvintseva A."/>
            <person name="Heitman J."/>
            <person name="Chen Y."/>
            <person name="Sun S."/>
            <person name="Springer D."/>
            <person name="Dromer F."/>
            <person name="Young S."/>
            <person name="Zeng Q."/>
            <person name="Chapman S."/>
            <person name="Gujja S."/>
            <person name="Saif S."/>
            <person name="Birren B."/>
        </authorList>
    </citation>
    <scope>NUCLEOTIDE SEQUENCE [LARGE SCALE GENOMIC DNA]</scope>
    <source>
        <strain evidence="7 8">CBS 7118</strain>
    </source>
</reference>
<dbReference type="InterPro" id="IPR024532">
    <property type="entry name" value="DUF3830"/>
</dbReference>
<dbReference type="RefSeq" id="XP_019030381.1">
    <property type="nucleotide sequence ID" value="XM_019177630.1"/>
</dbReference>
<keyword evidence="3" id="KW-0238">DNA-binding</keyword>
<evidence type="ECO:0000256" key="4">
    <source>
        <dbReference type="ARBA" id="ARBA00023163"/>
    </source>
</evidence>
<evidence type="ECO:0000313" key="8">
    <source>
        <dbReference type="Proteomes" id="UP000094819"/>
    </source>
</evidence>
<evidence type="ECO:0008006" key="9">
    <source>
        <dbReference type="Google" id="ProtNLM"/>
    </source>
</evidence>
<feature type="compositionally biased region" description="Polar residues" evidence="6">
    <location>
        <begin position="235"/>
        <end position="264"/>
    </location>
</feature>
<dbReference type="Pfam" id="PF12903">
    <property type="entry name" value="DUF3830"/>
    <property type="match status" value="1"/>
</dbReference>
<evidence type="ECO:0000313" key="7">
    <source>
        <dbReference type="EMBL" id="ODN92754.1"/>
    </source>
</evidence>
<comment type="subcellular location">
    <subcellularLocation>
        <location evidence="1">Nucleus</location>
    </subcellularLocation>
</comment>
<keyword evidence="8" id="KW-1185">Reference proteome</keyword>
<dbReference type="GO" id="GO:0000976">
    <property type="term" value="F:transcription cis-regulatory region binding"/>
    <property type="evidence" value="ECO:0007669"/>
    <property type="project" value="TreeGrafter"/>
</dbReference>
<evidence type="ECO:0000256" key="3">
    <source>
        <dbReference type="ARBA" id="ARBA00023125"/>
    </source>
</evidence>
<dbReference type="AlphaFoldDB" id="A0A1E3IVV6"/>
<evidence type="ECO:0000256" key="2">
    <source>
        <dbReference type="ARBA" id="ARBA00023015"/>
    </source>
</evidence>
<dbReference type="GO" id="GO:0000981">
    <property type="term" value="F:DNA-binding transcription factor activity, RNA polymerase II-specific"/>
    <property type="evidence" value="ECO:0007669"/>
    <property type="project" value="TreeGrafter"/>
</dbReference>
<evidence type="ECO:0000256" key="6">
    <source>
        <dbReference type="SAM" id="MobiDB-lite"/>
    </source>
</evidence>
<organism evidence="7 8">
    <name type="scientific">Cryptococcus wingfieldii CBS 7118</name>
    <dbReference type="NCBI Taxonomy" id="1295528"/>
    <lineage>
        <taxon>Eukaryota</taxon>
        <taxon>Fungi</taxon>
        <taxon>Dikarya</taxon>
        <taxon>Basidiomycota</taxon>
        <taxon>Agaricomycotina</taxon>
        <taxon>Tremellomycetes</taxon>
        <taxon>Tremellales</taxon>
        <taxon>Cryptococcaceae</taxon>
        <taxon>Cryptococcus</taxon>
    </lineage>
</organism>
<dbReference type="Proteomes" id="UP000094819">
    <property type="component" value="Unassembled WGS sequence"/>
</dbReference>
<name>A0A1E3IVV6_9TREE</name>
<protein>
    <recommendedName>
        <fullName evidence="9">Transcription factor domain-containing protein</fullName>
    </recommendedName>
</protein>
<dbReference type="Gene3D" id="2.40.100.20">
    <property type="match status" value="1"/>
</dbReference>
<accession>A0A1E3IVV6</accession>
<evidence type="ECO:0000256" key="5">
    <source>
        <dbReference type="ARBA" id="ARBA00023242"/>
    </source>
</evidence>
<dbReference type="OrthoDB" id="2592082at2759"/>
<dbReference type="InterPro" id="IPR051089">
    <property type="entry name" value="prtT"/>
</dbReference>